<gene>
    <name evidence="2" type="ORF">DXT76_11285</name>
</gene>
<reference evidence="2 3" key="1">
    <citation type="submission" date="2018-08" db="EMBL/GenBank/DDBJ databases">
        <title>Genome sequence of strict halophilic Halobacillus trueperi SS1 isolated from Lunsu, a salty water body of North West Himalayas.</title>
        <authorList>
            <person name="Gupta S."/>
            <person name="Sharma P."/>
            <person name="Dev K."/>
            <person name="Baumler D."/>
            <person name="Sourirajan A."/>
        </authorList>
    </citation>
    <scope>NUCLEOTIDE SEQUENCE [LARGE SCALE GENOMIC DNA]</scope>
    <source>
        <strain evidence="2 3">SS1</strain>
    </source>
</reference>
<comment type="caution">
    <text evidence="2">The sequence shown here is derived from an EMBL/GenBank/DDBJ whole genome shotgun (WGS) entry which is preliminary data.</text>
</comment>
<sequence length="76" mass="8654">MLGETPQDGVRGGSGALPRKASYSPQPHSLNTHLETEFSRILPLSVIKIVNEMINNEIYTYKYFKKLLTSFFIEVH</sequence>
<evidence type="ECO:0000256" key="1">
    <source>
        <dbReference type="SAM" id="MobiDB-lite"/>
    </source>
</evidence>
<organism evidence="2 3">
    <name type="scientific">Halobacillus trueperi</name>
    <dbReference type="NCBI Taxonomy" id="156205"/>
    <lineage>
        <taxon>Bacteria</taxon>
        <taxon>Bacillati</taxon>
        <taxon>Bacillota</taxon>
        <taxon>Bacilli</taxon>
        <taxon>Bacillales</taxon>
        <taxon>Bacillaceae</taxon>
        <taxon>Halobacillus</taxon>
    </lineage>
</organism>
<protein>
    <submittedName>
        <fullName evidence="2">Uncharacterized protein</fullName>
    </submittedName>
</protein>
<name>A0A3D8VPS3_9BACI</name>
<dbReference type="Proteomes" id="UP000257032">
    <property type="component" value="Unassembled WGS sequence"/>
</dbReference>
<accession>A0A3D8VPS3</accession>
<evidence type="ECO:0000313" key="2">
    <source>
        <dbReference type="EMBL" id="RDY70798.1"/>
    </source>
</evidence>
<evidence type="ECO:0000313" key="3">
    <source>
        <dbReference type="Proteomes" id="UP000257032"/>
    </source>
</evidence>
<dbReference type="EMBL" id="QTLC01000041">
    <property type="protein sequence ID" value="RDY70798.1"/>
    <property type="molecule type" value="Genomic_DNA"/>
</dbReference>
<feature type="region of interest" description="Disordered" evidence="1">
    <location>
        <begin position="1"/>
        <end position="30"/>
    </location>
</feature>
<dbReference type="AlphaFoldDB" id="A0A3D8VPS3"/>
<proteinExistence type="predicted"/>